<sequence>MPKIKDEKDYVDIQMGRFQLFFSKKYRLISLTNDIALGLWFLLGSIFFLWKQTQTIGTVLFILGSAQLLIRPLLKIIHAFYLKRTPPHHED</sequence>
<dbReference type="RefSeq" id="WP_074599856.1">
    <property type="nucleotide sequence ID" value="NZ_FNHF01000003.1"/>
</dbReference>
<dbReference type="EMBL" id="FNHF01000003">
    <property type="protein sequence ID" value="SDM52122.1"/>
    <property type="molecule type" value="Genomic_DNA"/>
</dbReference>
<gene>
    <name evidence="3" type="ORF">SAMN05216244_2767</name>
</gene>
<dbReference type="AlphaFoldDB" id="A0A1G9TWS7"/>
<dbReference type="Pfam" id="PF14145">
    <property type="entry name" value="YrhK"/>
    <property type="match status" value="1"/>
</dbReference>
<feature type="transmembrane region" description="Helical" evidence="1">
    <location>
        <begin position="28"/>
        <end position="50"/>
    </location>
</feature>
<name>A0A1G9TWS7_9BACI</name>
<dbReference type="OrthoDB" id="2135402at2"/>
<organism evidence="3 4">
    <name type="scientific">Sediminibacillus halophilus</name>
    <dbReference type="NCBI Taxonomy" id="482461"/>
    <lineage>
        <taxon>Bacteria</taxon>
        <taxon>Bacillati</taxon>
        <taxon>Bacillota</taxon>
        <taxon>Bacilli</taxon>
        <taxon>Bacillales</taxon>
        <taxon>Bacillaceae</taxon>
        <taxon>Sediminibacillus</taxon>
    </lineage>
</organism>
<evidence type="ECO:0000313" key="4">
    <source>
        <dbReference type="Proteomes" id="UP000182347"/>
    </source>
</evidence>
<evidence type="ECO:0000256" key="1">
    <source>
        <dbReference type="SAM" id="Phobius"/>
    </source>
</evidence>
<feature type="transmembrane region" description="Helical" evidence="1">
    <location>
        <begin position="56"/>
        <end position="74"/>
    </location>
</feature>
<reference evidence="4" key="1">
    <citation type="submission" date="2016-10" db="EMBL/GenBank/DDBJ databases">
        <authorList>
            <person name="Varghese N."/>
            <person name="Submissions S."/>
        </authorList>
    </citation>
    <scope>NUCLEOTIDE SEQUENCE [LARGE SCALE GENOMIC DNA]</scope>
    <source>
        <strain evidence="4">CGMCC 1.6199</strain>
    </source>
</reference>
<feature type="domain" description="YrhK" evidence="2">
    <location>
        <begin position="25"/>
        <end position="78"/>
    </location>
</feature>
<protein>
    <submittedName>
        <fullName evidence="3">YrhK-like protein</fullName>
    </submittedName>
</protein>
<evidence type="ECO:0000313" key="3">
    <source>
        <dbReference type="EMBL" id="SDM52122.1"/>
    </source>
</evidence>
<dbReference type="Proteomes" id="UP000182347">
    <property type="component" value="Unassembled WGS sequence"/>
</dbReference>
<dbReference type="STRING" id="482461.SAMN05216244_2767"/>
<keyword evidence="1" id="KW-0472">Membrane</keyword>
<accession>A0A1G9TWS7</accession>
<dbReference type="InterPro" id="IPR025424">
    <property type="entry name" value="YrhK_domain"/>
</dbReference>
<keyword evidence="1" id="KW-0812">Transmembrane</keyword>
<keyword evidence="1" id="KW-1133">Transmembrane helix</keyword>
<evidence type="ECO:0000259" key="2">
    <source>
        <dbReference type="Pfam" id="PF14145"/>
    </source>
</evidence>
<proteinExistence type="predicted"/>
<keyword evidence="4" id="KW-1185">Reference proteome</keyword>